<dbReference type="InterPro" id="IPR050248">
    <property type="entry name" value="Polysacc_deacetylase_ArnD"/>
</dbReference>
<dbReference type="InterPro" id="IPR011330">
    <property type="entry name" value="Glyco_hydro/deAcase_b/a-brl"/>
</dbReference>
<dbReference type="STRING" id="1925020.BTA30_17225"/>
<dbReference type="InterPro" id="IPR002509">
    <property type="entry name" value="NODB_dom"/>
</dbReference>
<sequence length="254" mass="28511">MNHFYVWHIKRIKQLIIIMIAAFATASFFYMQNLLPLPVFSTESGSKAVYRGDADSNEVSLTFNISWGDQKAMPILNTLKANGIKDATFFLSASWAERHPDVVERIQKDGHQIGSMGYAYKNYSQMKKSEIKKDLVKAQNSFQKLGIDDLTLLRPPTGQFNKDVLDVAKQYGYTIVHYSINSDDWTNPGVQKIVQNVNETVNAGDIVLFHASDSAKQTKEALPEIVHHLRSKGLKNVTVSELIANTDAKSSEVK</sequence>
<dbReference type="Pfam" id="PF01522">
    <property type="entry name" value="Polysacc_deac_1"/>
    <property type="match status" value="1"/>
</dbReference>
<accession>A0A5M8R5U1</accession>
<evidence type="ECO:0000259" key="2">
    <source>
        <dbReference type="PROSITE" id="PS51677"/>
    </source>
</evidence>
<dbReference type="NCBIfam" id="TIGR02764">
    <property type="entry name" value="spore_ybaN_pdaB"/>
    <property type="match status" value="1"/>
</dbReference>
<dbReference type="Gene3D" id="3.20.20.370">
    <property type="entry name" value="Glycoside hydrolase/deacetylase"/>
    <property type="match status" value="1"/>
</dbReference>
<dbReference type="GO" id="GO:0016810">
    <property type="term" value="F:hydrolase activity, acting on carbon-nitrogen (but not peptide) bonds"/>
    <property type="evidence" value="ECO:0007669"/>
    <property type="project" value="InterPro"/>
</dbReference>
<evidence type="ECO:0000256" key="1">
    <source>
        <dbReference type="SAM" id="Phobius"/>
    </source>
</evidence>
<gene>
    <name evidence="3" type="primary">pdaB</name>
    <name evidence="3" type="ORF">DX927_24040</name>
</gene>
<dbReference type="InterPro" id="IPR014132">
    <property type="entry name" value="PdaB-like"/>
</dbReference>
<dbReference type="RefSeq" id="WP_148959246.1">
    <property type="nucleotide sequence ID" value="NZ_CM125431.1"/>
</dbReference>
<dbReference type="PROSITE" id="PS51677">
    <property type="entry name" value="NODB"/>
    <property type="match status" value="1"/>
</dbReference>
<keyword evidence="1" id="KW-1133">Transmembrane helix</keyword>
<dbReference type="Proteomes" id="UP000324326">
    <property type="component" value="Unassembled WGS sequence"/>
</dbReference>
<feature type="transmembrane region" description="Helical" evidence="1">
    <location>
        <begin position="12"/>
        <end position="31"/>
    </location>
</feature>
<dbReference type="GO" id="GO:0005975">
    <property type="term" value="P:carbohydrate metabolic process"/>
    <property type="evidence" value="ECO:0007669"/>
    <property type="project" value="InterPro"/>
</dbReference>
<feature type="domain" description="NodB homology" evidence="2">
    <location>
        <begin position="57"/>
        <end position="237"/>
    </location>
</feature>
<keyword evidence="1" id="KW-0472">Membrane</keyword>
<evidence type="ECO:0000313" key="3">
    <source>
        <dbReference type="EMBL" id="KAA6443927.1"/>
    </source>
</evidence>
<dbReference type="PANTHER" id="PTHR10587:SF128">
    <property type="entry name" value="POLYSACCHARIDE DEACETYLASE PDAB-RELATED"/>
    <property type="match status" value="1"/>
</dbReference>
<keyword evidence="1" id="KW-0812">Transmembrane</keyword>
<evidence type="ECO:0000313" key="4">
    <source>
        <dbReference type="Proteomes" id="UP000324326"/>
    </source>
</evidence>
<name>A0A5M8R5U1_9BACI</name>
<comment type="caution">
    <text evidence="3">The sequence shown here is derived from an EMBL/GenBank/DDBJ whole genome shotgun (WGS) entry which is preliminary data.</text>
</comment>
<dbReference type="GO" id="GO:0016020">
    <property type="term" value="C:membrane"/>
    <property type="evidence" value="ECO:0007669"/>
    <property type="project" value="TreeGrafter"/>
</dbReference>
<dbReference type="AlphaFoldDB" id="A0A5M8R5U1"/>
<reference evidence="3 4" key="1">
    <citation type="submission" date="2018-08" db="EMBL/GenBank/DDBJ databases">
        <title>Bacillus phenotypic plasticity.</title>
        <authorList>
            <person name="Hurtado E."/>
        </authorList>
    </citation>
    <scope>NUCLEOTIDE SEQUENCE [LARGE SCALE GENOMIC DNA]</scope>
    <source>
        <strain evidence="3 4">427</strain>
    </source>
</reference>
<dbReference type="EMBL" id="QSND01000009">
    <property type="protein sequence ID" value="KAA6443927.1"/>
    <property type="molecule type" value="Genomic_DNA"/>
</dbReference>
<dbReference type="SUPFAM" id="SSF88713">
    <property type="entry name" value="Glycoside hydrolase/deacetylase"/>
    <property type="match status" value="1"/>
</dbReference>
<proteinExistence type="predicted"/>
<organism evidence="3 4">
    <name type="scientific">Bacillus swezeyi</name>
    <dbReference type="NCBI Taxonomy" id="1925020"/>
    <lineage>
        <taxon>Bacteria</taxon>
        <taxon>Bacillati</taxon>
        <taxon>Bacillota</taxon>
        <taxon>Bacilli</taxon>
        <taxon>Bacillales</taxon>
        <taxon>Bacillaceae</taxon>
        <taxon>Bacillus</taxon>
    </lineage>
</organism>
<protein>
    <submittedName>
        <fullName evidence="3">Polysaccharide deacetylase family sporulation protein PdaB</fullName>
    </submittedName>
</protein>
<dbReference type="PANTHER" id="PTHR10587">
    <property type="entry name" value="GLYCOSYL TRANSFERASE-RELATED"/>
    <property type="match status" value="1"/>
</dbReference>